<keyword evidence="2" id="KW-1185">Reference proteome</keyword>
<gene>
    <name evidence="1" type="ORF">F383_04703</name>
</gene>
<name>A0A0B0PIS6_GOSAR</name>
<proteinExistence type="predicted"/>
<protein>
    <submittedName>
        <fullName evidence="1">Uncharacterized protein</fullName>
    </submittedName>
</protein>
<dbReference type="Proteomes" id="UP000032142">
    <property type="component" value="Unassembled WGS sequence"/>
</dbReference>
<organism evidence="1 2">
    <name type="scientific">Gossypium arboreum</name>
    <name type="common">Tree cotton</name>
    <name type="synonym">Gossypium nanking</name>
    <dbReference type="NCBI Taxonomy" id="29729"/>
    <lineage>
        <taxon>Eukaryota</taxon>
        <taxon>Viridiplantae</taxon>
        <taxon>Streptophyta</taxon>
        <taxon>Embryophyta</taxon>
        <taxon>Tracheophyta</taxon>
        <taxon>Spermatophyta</taxon>
        <taxon>Magnoliopsida</taxon>
        <taxon>eudicotyledons</taxon>
        <taxon>Gunneridae</taxon>
        <taxon>Pentapetalae</taxon>
        <taxon>rosids</taxon>
        <taxon>malvids</taxon>
        <taxon>Malvales</taxon>
        <taxon>Malvaceae</taxon>
        <taxon>Malvoideae</taxon>
        <taxon>Gossypium</taxon>
    </lineage>
</organism>
<accession>A0A0B0PIS6</accession>
<dbReference type="EMBL" id="KN430522">
    <property type="protein sequence ID" value="KHG24905.1"/>
    <property type="molecule type" value="Genomic_DNA"/>
</dbReference>
<evidence type="ECO:0000313" key="1">
    <source>
        <dbReference type="EMBL" id="KHG24905.1"/>
    </source>
</evidence>
<evidence type="ECO:0000313" key="2">
    <source>
        <dbReference type="Proteomes" id="UP000032142"/>
    </source>
</evidence>
<reference evidence="2" key="1">
    <citation type="submission" date="2014-09" db="EMBL/GenBank/DDBJ databases">
        <authorList>
            <person name="Mudge J."/>
            <person name="Ramaraj T."/>
            <person name="Lindquist I.E."/>
            <person name="Bharti A.K."/>
            <person name="Sundararajan A."/>
            <person name="Cameron C.T."/>
            <person name="Woodward J.E."/>
            <person name="May G.D."/>
            <person name="Brubaker C."/>
            <person name="Broadhvest J."/>
            <person name="Wilkins T.A."/>
        </authorList>
    </citation>
    <scope>NUCLEOTIDE SEQUENCE</scope>
    <source>
        <strain evidence="2">cv. AKA8401</strain>
    </source>
</reference>
<sequence length="14" mass="1597">MSETCIDLEICKLV</sequence>